<dbReference type="CDD" id="cd05476">
    <property type="entry name" value="pepsin_A_like_plant"/>
    <property type="match status" value="1"/>
</dbReference>
<dbReference type="InterPro" id="IPR001461">
    <property type="entry name" value="Aspartic_peptidase_A1"/>
</dbReference>
<organism evidence="9 10">
    <name type="scientific">Paspalum notatum var. saurae</name>
    <dbReference type="NCBI Taxonomy" id="547442"/>
    <lineage>
        <taxon>Eukaryota</taxon>
        <taxon>Viridiplantae</taxon>
        <taxon>Streptophyta</taxon>
        <taxon>Embryophyta</taxon>
        <taxon>Tracheophyta</taxon>
        <taxon>Spermatophyta</taxon>
        <taxon>Magnoliopsida</taxon>
        <taxon>Liliopsida</taxon>
        <taxon>Poales</taxon>
        <taxon>Poaceae</taxon>
        <taxon>PACMAD clade</taxon>
        <taxon>Panicoideae</taxon>
        <taxon>Andropogonodae</taxon>
        <taxon>Paspaleae</taxon>
        <taxon>Paspalinae</taxon>
        <taxon>Paspalum</taxon>
    </lineage>
</organism>
<dbReference type="PANTHER" id="PTHR47967">
    <property type="entry name" value="OS07G0603500 PROTEIN-RELATED"/>
    <property type="match status" value="1"/>
</dbReference>
<keyword evidence="5" id="KW-0325">Glycoprotein</keyword>
<keyword evidence="2" id="KW-0645">Protease</keyword>
<feature type="active site" evidence="6">
    <location>
        <position position="103"/>
    </location>
</feature>
<accession>A0AAQ3UAD4</accession>
<evidence type="ECO:0000256" key="6">
    <source>
        <dbReference type="PIRSR" id="PIRSR601461-1"/>
    </source>
</evidence>
<gene>
    <name evidence="9" type="ORF">U9M48_035035</name>
</gene>
<comment type="similarity">
    <text evidence="1">Belongs to the peptidase A1 family.</text>
</comment>
<dbReference type="SUPFAM" id="SSF48592">
    <property type="entry name" value="GroEL equatorial domain-like"/>
    <property type="match status" value="1"/>
</dbReference>
<sequence length="543" mass="58817">MGNHLRLLPLLWLALSVTATASTGFRAVLNHPYAAVGGGGSSSISNGEMLRRSAAASRARMWRLHARLVANNASMPVAALTDQGYTVTVGIGTPPQPQTLILDTASDLCWTQCKLFWGTARQRGPLYDPARSSSFASLPCSDGLCQLAPSLTPTTPVCAHTTNIYGSAASKGLIVSDAFDFRGDKDTPRPSLTFGCGLITKGDFFGASGIMGLDSMSFSVLSQLNMTMFSYCFTPFAERKAGHLFLGATAMEKLQEHSKSGAIQSTPLLRFSASPSPYYCVQLVGLSLGAKRLAVPAATFARYPTIVDSGSTIAYLVHMAFRVLKEAILETVKLPVANRTVEDYELCFFLPRGVAMGAVQAPPLVLHFDGGAAMVLPRDSYFQEPRVGLMCLAVGSTQRLSIIGNVQQQNMHVLFDVHNSRLFFAPTQCDNDPSEVELVLLQCDVTFSLVVKELVGDGTTTVVLLAVEFLKEAKPYIDHGFWAMEISACCCITMNPLQPRTIHRFPTCSHWLGVILEETTPEELRVGCIDVELLLEETTPEEL</sequence>
<evidence type="ECO:0000256" key="7">
    <source>
        <dbReference type="SAM" id="SignalP"/>
    </source>
</evidence>
<dbReference type="EMBL" id="CP144752">
    <property type="protein sequence ID" value="WVZ88518.1"/>
    <property type="molecule type" value="Genomic_DNA"/>
</dbReference>
<reference evidence="9 10" key="1">
    <citation type="submission" date="2024-02" db="EMBL/GenBank/DDBJ databases">
        <title>High-quality chromosome-scale genome assembly of Pensacola bahiagrass (Paspalum notatum Flugge var. saurae).</title>
        <authorList>
            <person name="Vega J.M."/>
            <person name="Podio M."/>
            <person name="Orjuela J."/>
            <person name="Siena L.A."/>
            <person name="Pessino S.C."/>
            <person name="Combes M.C."/>
            <person name="Mariac C."/>
            <person name="Albertini E."/>
            <person name="Pupilli F."/>
            <person name="Ortiz J.P.A."/>
            <person name="Leblanc O."/>
        </authorList>
    </citation>
    <scope>NUCLEOTIDE SEQUENCE [LARGE SCALE GENOMIC DNA]</scope>
    <source>
        <strain evidence="9">R1</strain>
        <tissue evidence="9">Leaf</tissue>
    </source>
</reference>
<dbReference type="InterPro" id="IPR034161">
    <property type="entry name" value="Pepsin-like_plant"/>
</dbReference>
<dbReference type="InterPro" id="IPR032799">
    <property type="entry name" value="TAXi_C"/>
</dbReference>
<name>A0AAQ3UAD4_PASNO</name>
<dbReference type="PANTHER" id="PTHR47967:SF48">
    <property type="entry name" value="OS08G0469100 PROTEIN"/>
    <property type="match status" value="1"/>
</dbReference>
<dbReference type="Gene3D" id="1.10.560.10">
    <property type="entry name" value="GroEL-like equatorial domain"/>
    <property type="match status" value="1"/>
</dbReference>
<feature type="domain" description="Peptidase A1" evidence="8">
    <location>
        <begin position="85"/>
        <end position="425"/>
    </location>
</feature>
<protein>
    <recommendedName>
        <fullName evidence="8">Peptidase A1 domain-containing protein</fullName>
    </recommendedName>
</protein>
<dbReference type="Pfam" id="PF14543">
    <property type="entry name" value="TAXi_N"/>
    <property type="match status" value="1"/>
</dbReference>
<evidence type="ECO:0000256" key="4">
    <source>
        <dbReference type="ARBA" id="ARBA00022801"/>
    </source>
</evidence>
<feature type="signal peptide" evidence="7">
    <location>
        <begin position="1"/>
        <end position="21"/>
    </location>
</feature>
<dbReference type="Pfam" id="PF14541">
    <property type="entry name" value="TAXi_C"/>
    <property type="match status" value="1"/>
</dbReference>
<evidence type="ECO:0000256" key="5">
    <source>
        <dbReference type="ARBA" id="ARBA00023180"/>
    </source>
</evidence>
<feature type="active site" evidence="6">
    <location>
        <position position="308"/>
    </location>
</feature>
<keyword evidence="3" id="KW-0064">Aspartyl protease</keyword>
<dbReference type="InterPro" id="IPR027413">
    <property type="entry name" value="GROEL-like_equatorial_sf"/>
</dbReference>
<dbReference type="InterPro" id="IPR032861">
    <property type="entry name" value="TAXi_N"/>
</dbReference>
<dbReference type="GO" id="GO:0005576">
    <property type="term" value="C:extracellular region"/>
    <property type="evidence" value="ECO:0007669"/>
    <property type="project" value="TreeGrafter"/>
</dbReference>
<keyword evidence="4" id="KW-0378">Hydrolase</keyword>
<evidence type="ECO:0000256" key="2">
    <source>
        <dbReference type="ARBA" id="ARBA00022670"/>
    </source>
</evidence>
<dbReference type="AlphaFoldDB" id="A0AAQ3UAD4"/>
<dbReference type="GO" id="GO:0004190">
    <property type="term" value="F:aspartic-type endopeptidase activity"/>
    <property type="evidence" value="ECO:0007669"/>
    <property type="project" value="UniProtKB-KW"/>
</dbReference>
<dbReference type="InterPro" id="IPR051708">
    <property type="entry name" value="Plant_Aspart_Prot_A1"/>
</dbReference>
<evidence type="ECO:0000256" key="1">
    <source>
        <dbReference type="ARBA" id="ARBA00007447"/>
    </source>
</evidence>
<evidence type="ECO:0000313" key="9">
    <source>
        <dbReference type="EMBL" id="WVZ88518.1"/>
    </source>
</evidence>
<dbReference type="InterPro" id="IPR021109">
    <property type="entry name" value="Peptidase_aspartic_dom_sf"/>
</dbReference>
<evidence type="ECO:0000256" key="3">
    <source>
        <dbReference type="ARBA" id="ARBA00022750"/>
    </source>
</evidence>
<evidence type="ECO:0000313" key="10">
    <source>
        <dbReference type="Proteomes" id="UP001341281"/>
    </source>
</evidence>
<feature type="chain" id="PRO_5043019621" description="Peptidase A1 domain-containing protein" evidence="7">
    <location>
        <begin position="22"/>
        <end position="543"/>
    </location>
</feature>
<dbReference type="InterPro" id="IPR033121">
    <property type="entry name" value="PEPTIDASE_A1"/>
</dbReference>
<dbReference type="PRINTS" id="PR00792">
    <property type="entry name" value="PEPSIN"/>
</dbReference>
<dbReference type="GO" id="GO:0006508">
    <property type="term" value="P:proteolysis"/>
    <property type="evidence" value="ECO:0007669"/>
    <property type="project" value="UniProtKB-KW"/>
</dbReference>
<dbReference type="PROSITE" id="PS51767">
    <property type="entry name" value="PEPTIDASE_A1"/>
    <property type="match status" value="1"/>
</dbReference>
<proteinExistence type="inferred from homology"/>
<keyword evidence="10" id="KW-1185">Reference proteome</keyword>
<evidence type="ECO:0000259" key="8">
    <source>
        <dbReference type="PROSITE" id="PS51767"/>
    </source>
</evidence>
<dbReference type="SUPFAM" id="SSF50630">
    <property type="entry name" value="Acid proteases"/>
    <property type="match status" value="1"/>
</dbReference>
<dbReference type="Proteomes" id="UP001341281">
    <property type="component" value="Chromosome 08"/>
</dbReference>
<keyword evidence="7" id="KW-0732">Signal</keyword>
<dbReference type="Gene3D" id="2.40.70.10">
    <property type="entry name" value="Acid Proteases"/>
    <property type="match status" value="2"/>
</dbReference>